<name>A0A183TQZ6_SCHSO</name>
<reference evidence="3" key="1">
    <citation type="submission" date="2016-06" db="UniProtKB">
        <authorList>
            <consortium name="WormBaseParasite"/>
        </authorList>
    </citation>
    <scope>IDENTIFICATION</scope>
</reference>
<dbReference type="AlphaFoldDB" id="A0A183TQZ6"/>
<dbReference type="WBParaSite" id="SSLN_0001961301-mRNA-1">
    <property type="protein sequence ID" value="SSLN_0001961301-mRNA-1"/>
    <property type="gene ID" value="SSLN_0001961301"/>
</dbReference>
<evidence type="ECO:0000313" key="2">
    <source>
        <dbReference type="Proteomes" id="UP000275846"/>
    </source>
</evidence>
<dbReference type="Proteomes" id="UP000275846">
    <property type="component" value="Unassembled WGS sequence"/>
</dbReference>
<evidence type="ECO:0000313" key="3">
    <source>
        <dbReference type="WBParaSite" id="SSLN_0001961301-mRNA-1"/>
    </source>
</evidence>
<reference evidence="1 2" key="2">
    <citation type="submission" date="2018-11" db="EMBL/GenBank/DDBJ databases">
        <authorList>
            <consortium name="Pathogen Informatics"/>
        </authorList>
    </citation>
    <scope>NUCLEOTIDE SEQUENCE [LARGE SCALE GENOMIC DNA]</scope>
    <source>
        <strain evidence="1 2">NST_G2</strain>
    </source>
</reference>
<gene>
    <name evidence="1" type="ORF">SSLN_LOCUS18894</name>
</gene>
<protein>
    <submittedName>
        <fullName evidence="3">Gag-pol polyprotein</fullName>
    </submittedName>
</protein>
<dbReference type="EMBL" id="UYSU01045626">
    <property type="protein sequence ID" value="VDM05280.1"/>
    <property type="molecule type" value="Genomic_DNA"/>
</dbReference>
<keyword evidence="2" id="KW-1185">Reference proteome</keyword>
<accession>A0A183TQZ6</accession>
<proteinExistence type="predicted"/>
<organism evidence="3">
    <name type="scientific">Schistocephalus solidus</name>
    <name type="common">Tapeworm</name>
    <dbReference type="NCBI Taxonomy" id="70667"/>
    <lineage>
        <taxon>Eukaryota</taxon>
        <taxon>Metazoa</taxon>
        <taxon>Spiralia</taxon>
        <taxon>Lophotrochozoa</taxon>
        <taxon>Platyhelminthes</taxon>
        <taxon>Cestoda</taxon>
        <taxon>Eucestoda</taxon>
        <taxon>Diphyllobothriidea</taxon>
        <taxon>Diphyllobothriidae</taxon>
        <taxon>Schistocephalus</taxon>
    </lineage>
</organism>
<sequence length="104" mass="11358">MERVSSSGGRPPKPDKHTVYDDYDMWEDRMKVYLEAGDEGVRRAAILERLDNELYTVARAANLTASLPPRPSSSICGVNSDGPRCLGLPVPPSKVAENTQAILS</sequence>
<evidence type="ECO:0000313" key="1">
    <source>
        <dbReference type="EMBL" id="VDM05280.1"/>
    </source>
</evidence>